<comment type="caution">
    <text evidence="1">The sequence shown here is derived from an EMBL/GenBank/DDBJ whole genome shotgun (WGS) entry which is preliminary data.</text>
</comment>
<keyword evidence="2" id="KW-1185">Reference proteome</keyword>
<dbReference type="EMBL" id="JAWZYT010001807">
    <property type="protein sequence ID" value="KAK4309034.1"/>
    <property type="molecule type" value="Genomic_DNA"/>
</dbReference>
<proteinExistence type="predicted"/>
<dbReference type="Proteomes" id="UP001292094">
    <property type="component" value="Unassembled WGS sequence"/>
</dbReference>
<protein>
    <submittedName>
        <fullName evidence="1">Uncharacterized protein</fullName>
    </submittedName>
</protein>
<name>A0AAE1U7T3_9EUCA</name>
<dbReference type="AlphaFoldDB" id="A0AAE1U7T3"/>
<accession>A0AAE1U7T3</accession>
<evidence type="ECO:0000313" key="2">
    <source>
        <dbReference type="Proteomes" id="UP001292094"/>
    </source>
</evidence>
<evidence type="ECO:0000313" key="1">
    <source>
        <dbReference type="EMBL" id="KAK4309034.1"/>
    </source>
</evidence>
<reference evidence="1" key="1">
    <citation type="submission" date="2023-11" db="EMBL/GenBank/DDBJ databases">
        <title>Genome assemblies of two species of porcelain crab, Petrolisthes cinctipes and Petrolisthes manimaculis (Anomura: Porcellanidae).</title>
        <authorList>
            <person name="Angst P."/>
        </authorList>
    </citation>
    <scope>NUCLEOTIDE SEQUENCE</scope>
    <source>
        <strain evidence="1">PB745_02</strain>
        <tissue evidence="1">Gill</tissue>
    </source>
</reference>
<sequence length="107" mass="11777">MPTINIAQVIAVSRQAIFRLKKAAADLSPGAIPPRKPGCGRKKATTPRTDKLLKREVLKNPSTTAAALKKKYPLLLKNVAVRTVQHRYKKTWDCLHAGLPRSPSSLL</sequence>
<gene>
    <name evidence="1" type="ORF">Pmani_019294</name>
</gene>
<organism evidence="1 2">
    <name type="scientific">Petrolisthes manimaculis</name>
    <dbReference type="NCBI Taxonomy" id="1843537"/>
    <lineage>
        <taxon>Eukaryota</taxon>
        <taxon>Metazoa</taxon>
        <taxon>Ecdysozoa</taxon>
        <taxon>Arthropoda</taxon>
        <taxon>Crustacea</taxon>
        <taxon>Multicrustacea</taxon>
        <taxon>Malacostraca</taxon>
        <taxon>Eumalacostraca</taxon>
        <taxon>Eucarida</taxon>
        <taxon>Decapoda</taxon>
        <taxon>Pleocyemata</taxon>
        <taxon>Anomura</taxon>
        <taxon>Galatheoidea</taxon>
        <taxon>Porcellanidae</taxon>
        <taxon>Petrolisthes</taxon>
    </lineage>
</organism>